<dbReference type="SUPFAM" id="SSF51735">
    <property type="entry name" value="NAD(P)-binding Rossmann-fold domains"/>
    <property type="match status" value="1"/>
</dbReference>
<reference evidence="3 4" key="1">
    <citation type="submission" date="2023-10" db="EMBL/GenBank/DDBJ databases">
        <title>Veillonella sp. nov., isolated from a pig farm feces dump.</title>
        <authorList>
            <person name="Chang Y.-H."/>
        </authorList>
    </citation>
    <scope>NUCLEOTIDE SEQUENCE [LARGE SCALE GENOMIC DNA]</scope>
    <source>
        <strain evidence="3 4">YH-vei2233</strain>
    </source>
</reference>
<dbReference type="Pfam" id="PF02254">
    <property type="entry name" value="TrkA_N"/>
    <property type="match status" value="1"/>
</dbReference>
<dbReference type="InterPro" id="IPR036291">
    <property type="entry name" value="NAD(P)-bd_dom_sf"/>
</dbReference>
<sequence>MKRQSIMIIGLGQFGSTVAKSLIELDQEVLGVDIDADIVQRATTFLTHAVVADATDELVLQSLGLGQYDIVIVAIGDNTQANLMTSMMLKELNVPYVVSKAESELQGKMLKKIGVDMVLYPERDMAMRLAQSLTRDYVLDYLQLSNDIGLVEIETPEFLVGKTLIESGLRETYQLSVVAVKTGNDIEVPPKPNRPLTEADRLILIGRIHDIDELV</sequence>
<dbReference type="PANTHER" id="PTHR43833">
    <property type="entry name" value="POTASSIUM CHANNEL PROTEIN 2-RELATED-RELATED"/>
    <property type="match status" value="1"/>
</dbReference>
<evidence type="ECO:0000313" key="4">
    <source>
        <dbReference type="Proteomes" id="UP001272515"/>
    </source>
</evidence>
<dbReference type="PANTHER" id="PTHR43833:SF7">
    <property type="entry name" value="KTR SYSTEM POTASSIUM UPTAKE PROTEIN C"/>
    <property type="match status" value="1"/>
</dbReference>
<name>A0ABU3ZBA2_9FIRM</name>
<comment type="caution">
    <text evidence="3">The sequence shown here is derived from an EMBL/GenBank/DDBJ whole genome shotgun (WGS) entry which is preliminary data.</text>
</comment>
<proteinExistence type="predicted"/>
<dbReference type="PROSITE" id="PS51202">
    <property type="entry name" value="RCK_C"/>
    <property type="match status" value="1"/>
</dbReference>
<dbReference type="Pfam" id="PF02080">
    <property type="entry name" value="TrkA_C"/>
    <property type="match status" value="1"/>
</dbReference>
<feature type="domain" description="RCK N-terminal" evidence="1">
    <location>
        <begin position="3"/>
        <end position="119"/>
    </location>
</feature>
<dbReference type="Gene3D" id="3.30.70.1450">
    <property type="entry name" value="Regulator of K+ conductance, C-terminal domain"/>
    <property type="match status" value="1"/>
</dbReference>
<organism evidence="3 4">
    <name type="scientific">Veillonella absiana</name>
    <dbReference type="NCBI Taxonomy" id="3079305"/>
    <lineage>
        <taxon>Bacteria</taxon>
        <taxon>Bacillati</taxon>
        <taxon>Bacillota</taxon>
        <taxon>Negativicutes</taxon>
        <taxon>Veillonellales</taxon>
        <taxon>Veillonellaceae</taxon>
        <taxon>Veillonella</taxon>
    </lineage>
</organism>
<dbReference type="Gene3D" id="3.40.50.720">
    <property type="entry name" value="NAD(P)-binding Rossmann-like Domain"/>
    <property type="match status" value="1"/>
</dbReference>
<dbReference type="Proteomes" id="UP001272515">
    <property type="component" value="Unassembled WGS sequence"/>
</dbReference>
<accession>A0ABU3ZBA2</accession>
<dbReference type="InterPro" id="IPR003148">
    <property type="entry name" value="RCK_N"/>
</dbReference>
<protein>
    <submittedName>
        <fullName evidence="3">TrkA family potassium uptake protein</fullName>
    </submittedName>
</protein>
<keyword evidence="4" id="KW-1185">Reference proteome</keyword>
<dbReference type="InterPro" id="IPR050721">
    <property type="entry name" value="Trk_Ktr_HKT_K-transport"/>
</dbReference>
<feature type="domain" description="RCK C-terminal" evidence="2">
    <location>
        <begin position="136"/>
        <end position="215"/>
    </location>
</feature>
<evidence type="ECO:0000313" key="3">
    <source>
        <dbReference type="EMBL" id="MDV5089041.1"/>
    </source>
</evidence>
<evidence type="ECO:0000259" key="2">
    <source>
        <dbReference type="PROSITE" id="PS51202"/>
    </source>
</evidence>
<dbReference type="RefSeq" id="WP_317330409.1">
    <property type="nucleotide sequence ID" value="NZ_JAWJZA010000012.1"/>
</dbReference>
<dbReference type="InterPro" id="IPR006037">
    <property type="entry name" value="RCK_C"/>
</dbReference>
<dbReference type="SUPFAM" id="SSF116726">
    <property type="entry name" value="TrkA C-terminal domain-like"/>
    <property type="match status" value="1"/>
</dbReference>
<dbReference type="PROSITE" id="PS51201">
    <property type="entry name" value="RCK_N"/>
    <property type="match status" value="1"/>
</dbReference>
<gene>
    <name evidence="3" type="ORF">RVY80_09435</name>
</gene>
<dbReference type="InterPro" id="IPR036721">
    <property type="entry name" value="RCK_C_sf"/>
</dbReference>
<dbReference type="EMBL" id="JAWJZB010000011">
    <property type="protein sequence ID" value="MDV5089041.1"/>
    <property type="molecule type" value="Genomic_DNA"/>
</dbReference>
<evidence type="ECO:0000259" key="1">
    <source>
        <dbReference type="PROSITE" id="PS51201"/>
    </source>
</evidence>